<keyword evidence="6" id="KW-1185">Reference proteome</keyword>
<sequence>MAFADGAVSVAASPPERRPATPPSTITGTRPAPPSSRLSRSNTSATTTVHHREKDLDTAEIRESDGKHADEAAQKDSSTATGIGPGSSANTRANTLPISPSAASTPAIDPLSQHIFLRTNEAIPQRLRNTAKPDSSSNVAEGFARLSADLLPTRNLAPAGDASKDKRKGPSFLSRLSMRGSKKHDGGDFDTDSELGSEVRMDGINARVFSQTATINSLGGGGYIPHHKEPPRYIRTKSHGKKNREFNRVFLAQELVGTRPPKTDKTDSGGNGGAGATETGKNPVVTVSGAGQNGRKVVRTGGAVWATEFSKDGKYLAAGGRDNVVRIWAVISTPEERKAYEEEENANGGTGERLSAPVFRDQPIREFEGHTGEVLDLSWSKNNFLLSSSMDKTVRLWHISRNECLCTFKHKDFVTRLAFHPRDDRFFLAGSLDTMLRLWSIPDKAVAFSAQLPDLVTAVAFSPDGKTAIAGLRTGLCLFYETEGLTLQTQLHVRSSRGKNAKGSKITGIQTMAIPPANSPGHLSSARPNSAAVSHSSLDFAAQGEVKVLITSNDSRVRIYSLREKALDIKLKGHDNACSQIAATFSDDGKYVICGSEDRKAFIWSLSGDDQGMSLDKDKSPCEYFEAHGGIVTTALFAPTATRMLLGQSGDPIYDLCNPPPVMLRSLEEAASIAASQTDLGTEDMHHHSETAAKKPELSPAYLARSTHYDGHILVTTDDTGIIKVFRQDCAYLKRRQEAWESGSAFSRKLTGHGTSFASGGLGRSVSVLTRTSAGTSAHSRRGSLSRSQAPGATNSPQLGTGGASSDRILSWRQGIEHGGERRASGLMLQGSIGTPTRSERSLSPTKAARAPLSPTGANLASDARKLQYHGSSPMAGNRLGTPVTSPTASVFSHTPERIPTRLTEEKEKPEKKKLELEKNKSKEDEEVESPPPLPTPSFTFRPADEEDDDLRLDPAGASYSFWNLNRWKSIAGFRGSLLGNSGNQEQPSGHSRSPSKSRKEGDEEDKEQEGRKSMNLDKLGGRRQSMGKKKKDKDEGEKRRSQPGSSLFGRQDRKMSASEETTIPTIINTRPSEDRHGRGPYEEIDEADGDEVGASRKIDTILSPSAMAKTGLGSSNRESSPYGVAAGAGGGGESSPWSRGGSYASKISSELSSEIEERREEEAAAEEEEEEVMKCTKCGSASFKAKKIAGRQRLSCRRCGLLVGE</sequence>
<evidence type="ECO:0000313" key="5">
    <source>
        <dbReference type="EMBL" id="KAK4208305.1"/>
    </source>
</evidence>
<evidence type="ECO:0000313" key="6">
    <source>
        <dbReference type="Proteomes" id="UP001301769"/>
    </source>
</evidence>
<reference evidence="5" key="1">
    <citation type="journal article" date="2023" name="Mol. Phylogenet. Evol.">
        <title>Genome-scale phylogeny and comparative genomics of the fungal order Sordariales.</title>
        <authorList>
            <person name="Hensen N."/>
            <person name="Bonometti L."/>
            <person name="Westerberg I."/>
            <person name="Brannstrom I.O."/>
            <person name="Guillou S."/>
            <person name="Cros-Aarteil S."/>
            <person name="Calhoun S."/>
            <person name="Haridas S."/>
            <person name="Kuo A."/>
            <person name="Mondo S."/>
            <person name="Pangilinan J."/>
            <person name="Riley R."/>
            <person name="LaButti K."/>
            <person name="Andreopoulos B."/>
            <person name="Lipzen A."/>
            <person name="Chen C."/>
            <person name="Yan M."/>
            <person name="Daum C."/>
            <person name="Ng V."/>
            <person name="Clum A."/>
            <person name="Steindorff A."/>
            <person name="Ohm R.A."/>
            <person name="Martin F."/>
            <person name="Silar P."/>
            <person name="Natvig D.O."/>
            <person name="Lalanne C."/>
            <person name="Gautier V."/>
            <person name="Ament-Velasquez S.L."/>
            <person name="Kruys A."/>
            <person name="Hutchinson M.I."/>
            <person name="Powell A.J."/>
            <person name="Barry K."/>
            <person name="Miller A.N."/>
            <person name="Grigoriev I.V."/>
            <person name="Debuchy R."/>
            <person name="Gladieux P."/>
            <person name="Hiltunen Thoren M."/>
            <person name="Johannesson H."/>
        </authorList>
    </citation>
    <scope>NUCLEOTIDE SEQUENCE</scope>
    <source>
        <strain evidence="5">PSN293</strain>
    </source>
</reference>
<feature type="region of interest" description="Disordered" evidence="4">
    <location>
        <begin position="1"/>
        <end position="106"/>
    </location>
</feature>
<name>A0AAN6XX90_9PEZI</name>
<comment type="caution">
    <text evidence="5">The sequence shown here is derived from an EMBL/GenBank/DDBJ whole genome shotgun (WGS) entry which is preliminary data.</text>
</comment>
<evidence type="ECO:0000256" key="1">
    <source>
        <dbReference type="ARBA" id="ARBA00022574"/>
    </source>
</evidence>
<feature type="repeat" description="WD" evidence="3">
    <location>
        <begin position="367"/>
        <end position="407"/>
    </location>
</feature>
<evidence type="ECO:0000256" key="4">
    <source>
        <dbReference type="SAM" id="MobiDB-lite"/>
    </source>
</evidence>
<dbReference type="PROSITE" id="PS50082">
    <property type="entry name" value="WD_REPEATS_2"/>
    <property type="match status" value="3"/>
</dbReference>
<feature type="compositionally biased region" description="Acidic residues" evidence="4">
    <location>
        <begin position="1083"/>
        <end position="1092"/>
    </location>
</feature>
<dbReference type="PANTHER" id="PTHR14221">
    <property type="entry name" value="WD REPEAT DOMAIN 44"/>
    <property type="match status" value="1"/>
</dbReference>
<feature type="region of interest" description="Disordered" evidence="4">
    <location>
        <begin position="772"/>
        <end position="806"/>
    </location>
</feature>
<feature type="compositionally biased region" description="Polar residues" evidence="4">
    <location>
        <begin position="1059"/>
        <end position="1071"/>
    </location>
</feature>
<dbReference type="InterPro" id="IPR001680">
    <property type="entry name" value="WD40_rpt"/>
</dbReference>
<feature type="compositionally biased region" description="Polar residues" evidence="4">
    <location>
        <begin position="832"/>
        <end position="845"/>
    </location>
</feature>
<evidence type="ECO:0000256" key="2">
    <source>
        <dbReference type="ARBA" id="ARBA00022737"/>
    </source>
</evidence>
<feature type="compositionally biased region" description="Basic and acidic residues" evidence="4">
    <location>
        <begin position="895"/>
        <end position="924"/>
    </location>
</feature>
<accession>A0AAN6XX90</accession>
<dbReference type="PANTHER" id="PTHR14221:SF0">
    <property type="entry name" value="WD REPEAT-CONTAINING PROTEIN 44"/>
    <property type="match status" value="1"/>
</dbReference>
<feature type="compositionally biased region" description="Basic and acidic residues" evidence="4">
    <location>
        <begin position="50"/>
        <end position="74"/>
    </location>
</feature>
<dbReference type="PROSITE" id="PS50294">
    <property type="entry name" value="WD_REPEATS_REGION"/>
    <property type="match status" value="2"/>
</dbReference>
<feature type="compositionally biased region" description="Polar residues" evidence="4">
    <location>
        <begin position="979"/>
        <end position="995"/>
    </location>
</feature>
<feature type="compositionally biased region" description="Polar residues" evidence="4">
    <location>
        <begin position="75"/>
        <end position="104"/>
    </location>
</feature>
<dbReference type="SMART" id="SM00320">
    <property type="entry name" value="WD40"/>
    <property type="match status" value="6"/>
</dbReference>
<feature type="compositionally biased region" description="Basic and acidic residues" evidence="4">
    <location>
        <begin position="683"/>
        <end position="697"/>
    </location>
</feature>
<reference evidence="5" key="2">
    <citation type="submission" date="2023-05" db="EMBL/GenBank/DDBJ databases">
        <authorList>
            <consortium name="Lawrence Berkeley National Laboratory"/>
            <person name="Steindorff A."/>
            <person name="Hensen N."/>
            <person name="Bonometti L."/>
            <person name="Westerberg I."/>
            <person name="Brannstrom I.O."/>
            <person name="Guillou S."/>
            <person name="Cros-Aarteil S."/>
            <person name="Calhoun S."/>
            <person name="Haridas S."/>
            <person name="Kuo A."/>
            <person name="Mondo S."/>
            <person name="Pangilinan J."/>
            <person name="Riley R."/>
            <person name="Labutti K."/>
            <person name="Andreopoulos B."/>
            <person name="Lipzen A."/>
            <person name="Chen C."/>
            <person name="Yanf M."/>
            <person name="Daum C."/>
            <person name="Ng V."/>
            <person name="Clum A."/>
            <person name="Ohm R."/>
            <person name="Martin F."/>
            <person name="Silar P."/>
            <person name="Natvig D."/>
            <person name="Lalanne C."/>
            <person name="Gautier V."/>
            <person name="Ament-Velasquez S.L."/>
            <person name="Kruys A."/>
            <person name="Hutchinson M.I."/>
            <person name="Powell A.J."/>
            <person name="Barry K."/>
            <person name="Miller A.N."/>
            <person name="Grigoriev I.V."/>
            <person name="Debuchy R."/>
            <person name="Gladieux P."/>
            <person name="Thoren M.H."/>
            <person name="Johannesson H."/>
        </authorList>
    </citation>
    <scope>NUCLEOTIDE SEQUENCE</scope>
    <source>
        <strain evidence="5">PSN293</strain>
    </source>
</reference>
<gene>
    <name evidence="5" type="ORF">QBC37DRAFT_443996</name>
</gene>
<dbReference type="FunFam" id="2.130.10.10:FF:000697">
    <property type="entry name" value="WD repeat protein, variant"/>
    <property type="match status" value="1"/>
</dbReference>
<dbReference type="InterPro" id="IPR015943">
    <property type="entry name" value="WD40/YVTN_repeat-like_dom_sf"/>
</dbReference>
<dbReference type="AlphaFoldDB" id="A0AAN6XX90"/>
<dbReference type="EMBL" id="MU858249">
    <property type="protein sequence ID" value="KAK4208305.1"/>
    <property type="molecule type" value="Genomic_DNA"/>
</dbReference>
<feature type="repeat" description="WD" evidence="3">
    <location>
        <begin position="304"/>
        <end position="328"/>
    </location>
</feature>
<feature type="compositionally biased region" description="Polar residues" evidence="4">
    <location>
        <begin position="883"/>
        <end position="893"/>
    </location>
</feature>
<feature type="compositionally biased region" description="Polar residues" evidence="4">
    <location>
        <begin position="785"/>
        <end position="799"/>
    </location>
</feature>
<evidence type="ECO:0000256" key="3">
    <source>
        <dbReference type="PROSITE-ProRule" id="PRU00221"/>
    </source>
</evidence>
<dbReference type="InterPro" id="IPR036322">
    <property type="entry name" value="WD40_repeat_dom_sf"/>
</dbReference>
<feature type="region of interest" description="Disordered" evidence="4">
    <location>
        <begin position="975"/>
        <end position="1170"/>
    </location>
</feature>
<feature type="region of interest" description="Disordered" evidence="4">
    <location>
        <begin position="155"/>
        <end position="194"/>
    </location>
</feature>
<feature type="region of interest" description="Disordered" evidence="4">
    <location>
        <begin position="258"/>
        <end position="289"/>
    </location>
</feature>
<protein>
    <submittedName>
        <fullName evidence="5">WD40-repeat-containing domain protein</fullName>
    </submittedName>
</protein>
<feature type="compositionally biased region" description="Basic and acidic residues" evidence="4">
    <location>
        <begin position="1072"/>
        <end position="1082"/>
    </location>
</feature>
<organism evidence="5 6">
    <name type="scientific">Rhypophila decipiens</name>
    <dbReference type="NCBI Taxonomy" id="261697"/>
    <lineage>
        <taxon>Eukaryota</taxon>
        <taxon>Fungi</taxon>
        <taxon>Dikarya</taxon>
        <taxon>Ascomycota</taxon>
        <taxon>Pezizomycotina</taxon>
        <taxon>Sordariomycetes</taxon>
        <taxon>Sordariomycetidae</taxon>
        <taxon>Sordariales</taxon>
        <taxon>Naviculisporaceae</taxon>
        <taxon>Rhypophila</taxon>
    </lineage>
</organism>
<feature type="region of interest" description="Disordered" evidence="4">
    <location>
        <begin position="679"/>
        <end position="698"/>
    </location>
</feature>
<feature type="repeat" description="WD" evidence="3">
    <location>
        <begin position="407"/>
        <end position="449"/>
    </location>
</feature>
<dbReference type="Proteomes" id="UP001301769">
    <property type="component" value="Unassembled WGS sequence"/>
</dbReference>
<dbReference type="SUPFAM" id="SSF50978">
    <property type="entry name" value="WD40 repeat-like"/>
    <property type="match status" value="1"/>
</dbReference>
<dbReference type="InterPro" id="IPR040324">
    <property type="entry name" value="WDR44/Dgr2"/>
</dbReference>
<dbReference type="Gene3D" id="2.130.10.10">
    <property type="entry name" value="YVTN repeat-like/Quinoprotein amine dehydrogenase"/>
    <property type="match status" value="2"/>
</dbReference>
<feature type="region of interest" description="Disordered" evidence="4">
    <location>
        <begin position="820"/>
        <end position="956"/>
    </location>
</feature>
<proteinExistence type="predicted"/>
<keyword evidence="1 3" id="KW-0853">WD repeat</keyword>
<keyword evidence="2" id="KW-0677">Repeat</keyword>
<dbReference type="Pfam" id="PF00400">
    <property type="entry name" value="WD40"/>
    <property type="match status" value="4"/>
</dbReference>